<evidence type="ECO:0000256" key="5">
    <source>
        <dbReference type="ARBA" id="ARBA00022676"/>
    </source>
</evidence>
<dbReference type="Gene3D" id="2.60.40.1180">
    <property type="entry name" value="Golgi alpha-mannosidase II"/>
    <property type="match status" value="1"/>
</dbReference>
<dbReference type="InterPro" id="IPR014756">
    <property type="entry name" value="Ig_E-set"/>
</dbReference>
<dbReference type="OrthoDB" id="9800174at2"/>
<evidence type="ECO:0000256" key="7">
    <source>
        <dbReference type="ARBA" id="ARBA00023277"/>
    </source>
</evidence>
<dbReference type="GO" id="GO:0005737">
    <property type="term" value="C:cytoplasm"/>
    <property type="evidence" value="ECO:0007669"/>
    <property type="project" value="TreeGrafter"/>
</dbReference>
<dbReference type="SUPFAM" id="SSF51011">
    <property type="entry name" value="Glycosyl hydrolase domain"/>
    <property type="match status" value="1"/>
</dbReference>
<comment type="function">
    <text evidence="2">Catalyzes the formation of the alpha-1,6-glucosidic linkages in glycogen by scission of a 1,4-alpha-linked oligosaccharide from growing alpha-1,4-glucan chains and the subsequent attachment of the oligosaccharide to the alpha-1,6 position.</text>
</comment>
<dbReference type="PANTHER" id="PTHR43651">
    <property type="entry name" value="1,4-ALPHA-GLUCAN-BRANCHING ENZYME"/>
    <property type="match status" value="1"/>
</dbReference>
<dbReference type="InterPro" id="IPR006048">
    <property type="entry name" value="A-amylase/branching_C"/>
</dbReference>
<comment type="similarity">
    <text evidence="3">Belongs to the glycosyl hydrolase 13 family. GlgB subfamily.</text>
</comment>
<evidence type="ECO:0000256" key="1">
    <source>
        <dbReference type="ARBA" id="ARBA00000826"/>
    </source>
</evidence>
<dbReference type="Pfam" id="PF02806">
    <property type="entry name" value="Alpha-amylase_C"/>
    <property type="match status" value="1"/>
</dbReference>
<dbReference type="CDD" id="cd02854">
    <property type="entry name" value="E_set_GBE_euk_N"/>
    <property type="match status" value="1"/>
</dbReference>
<evidence type="ECO:0000256" key="8">
    <source>
        <dbReference type="PIRSR" id="PIRSR000463-1"/>
    </source>
</evidence>
<evidence type="ECO:0000256" key="6">
    <source>
        <dbReference type="ARBA" id="ARBA00022679"/>
    </source>
</evidence>
<dbReference type="InterPro" id="IPR013780">
    <property type="entry name" value="Glyco_hydro_b"/>
</dbReference>
<dbReference type="InterPro" id="IPR006047">
    <property type="entry name" value="GH13_cat_dom"/>
</dbReference>
<dbReference type="GO" id="GO:0005978">
    <property type="term" value="P:glycogen biosynthetic process"/>
    <property type="evidence" value="ECO:0007669"/>
    <property type="project" value="InterPro"/>
</dbReference>
<dbReference type="InterPro" id="IPR037439">
    <property type="entry name" value="Branching_enzy"/>
</dbReference>
<dbReference type="EC" id="2.4.1.18" evidence="4"/>
<feature type="active site" description="Nucleophile" evidence="8">
    <location>
        <position position="335"/>
    </location>
</feature>
<dbReference type="Pfam" id="PF00128">
    <property type="entry name" value="Alpha-amylase"/>
    <property type="match status" value="1"/>
</dbReference>
<evidence type="ECO:0000313" key="11">
    <source>
        <dbReference type="Proteomes" id="UP000183994"/>
    </source>
</evidence>
<dbReference type="SUPFAM" id="SSF81296">
    <property type="entry name" value="E set domains"/>
    <property type="match status" value="1"/>
</dbReference>
<dbReference type="Pfam" id="PF02922">
    <property type="entry name" value="CBM_48"/>
    <property type="match status" value="1"/>
</dbReference>
<dbReference type="SMART" id="SM00642">
    <property type="entry name" value="Aamy"/>
    <property type="match status" value="1"/>
</dbReference>
<feature type="domain" description="Glycosyl hydrolase family 13 catalytic" evidence="9">
    <location>
        <begin position="179"/>
        <end position="544"/>
    </location>
</feature>
<evidence type="ECO:0000313" key="10">
    <source>
        <dbReference type="EMBL" id="SHL02936.1"/>
    </source>
</evidence>
<name>A0A1M6XAG3_9BACT</name>
<keyword evidence="7" id="KW-0119">Carbohydrate metabolism</keyword>
<dbReference type="EMBL" id="FQZU01000042">
    <property type="protein sequence ID" value="SHL02936.1"/>
    <property type="molecule type" value="Genomic_DNA"/>
</dbReference>
<evidence type="ECO:0000259" key="9">
    <source>
        <dbReference type="SMART" id="SM00642"/>
    </source>
</evidence>
<dbReference type="GO" id="GO:0043169">
    <property type="term" value="F:cation binding"/>
    <property type="evidence" value="ECO:0007669"/>
    <property type="project" value="InterPro"/>
</dbReference>
<keyword evidence="6" id="KW-0808">Transferase</keyword>
<dbReference type="InterPro" id="IPR013783">
    <property type="entry name" value="Ig-like_fold"/>
</dbReference>
<dbReference type="FunFam" id="3.20.20.80:FF:000001">
    <property type="entry name" value="1,4-alpha-glucan branching enzyme"/>
    <property type="match status" value="1"/>
</dbReference>
<organism evidence="10 11">
    <name type="scientific">Desulfatibacillum alkenivorans DSM 16219</name>
    <dbReference type="NCBI Taxonomy" id="1121393"/>
    <lineage>
        <taxon>Bacteria</taxon>
        <taxon>Pseudomonadati</taxon>
        <taxon>Thermodesulfobacteriota</taxon>
        <taxon>Desulfobacteria</taxon>
        <taxon>Desulfobacterales</taxon>
        <taxon>Desulfatibacillaceae</taxon>
        <taxon>Desulfatibacillum</taxon>
    </lineage>
</organism>
<dbReference type="SUPFAM" id="SSF51445">
    <property type="entry name" value="(Trans)glycosidases"/>
    <property type="match status" value="1"/>
</dbReference>
<proteinExistence type="inferred from homology"/>
<protein>
    <recommendedName>
        <fullName evidence="4">1,4-alpha-glucan branching enzyme</fullName>
        <ecNumber evidence="4">2.4.1.18</ecNumber>
    </recommendedName>
</protein>
<dbReference type="AlphaFoldDB" id="A0A1M6XAG3"/>
<evidence type="ECO:0000256" key="2">
    <source>
        <dbReference type="ARBA" id="ARBA00002953"/>
    </source>
</evidence>
<dbReference type="STRING" id="1121393.SAMN02745216_04493"/>
<dbReference type="InterPro" id="IPR004193">
    <property type="entry name" value="Glyco_hydro_13_N"/>
</dbReference>
<dbReference type="PIRSF" id="PIRSF000463">
    <property type="entry name" value="GlgB"/>
    <property type="match status" value="1"/>
</dbReference>
<dbReference type="Gene3D" id="2.60.40.10">
    <property type="entry name" value="Immunoglobulins"/>
    <property type="match status" value="1"/>
</dbReference>
<keyword evidence="11" id="KW-1185">Reference proteome</keyword>
<reference evidence="11" key="1">
    <citation type="submission" date="2016-11" db="EMBL/GenBank/DDBJ databases">
        <authorList>
            <person name="Varghese N."/>
            <person name="Submissions S."/>
        </authorList>
    </citation>
    <scope>NUCLEOTIDE SEQUENCE [LARGE SCALE GENOMIC DNA]</scope>
    <source>
        <strain evidence="11">DSM 16219</strain>
    </source>
</reference>
<dbReference type="GO" id="GO:0004553">
    <property type="term" value="F:hydrolase activity, hydrolyzing O-glycosyl compounds"/>
    <property type="evidence" value="ECO:0007669"/>
    <property type="project" value="InterPro"/>
</dbReference>
<dbReference type="RefSeq" id="WP_073478488.1">
    <property type="nucleotide sequence ID" value="NZ_FQZU01000042.1"/>
</dbReference>
<comment type="catalytic activity">
    <reaction evidence="1">
        <text>Transfers a segment of a (1-&gt;4)-alpha-D-glucan chain to a primary hydroxy group in a similar glucan chain.</text>
        <dbReference type="EC" id="2.4.1.18"/>
    </reaction>
</comment>
<evidence type="ECO:0000256" key="4">
    <source>
        <dbReference type="ARBA" id="ARBA00012541"/>
    </source>
</evidence>
<dbReference type="Proteomes" id="UP000183994">
    <property type="component" value="Unassembled WGS sequence"/>
</dbReference>
<feature type="active site" description="Proton donor" evidence="8">
    <location>
        <position position="389"/>
    </location>
</feature>
<sequence>MPKQGGSKEKAPGLVRSDPLLKPFLQDILRREDKIRAMHDRLVPKGKSLEEIASGHEFFGLHFRNGEWIFREWAPNADAVYLIGPFTEWREKESHRLQRIDGNGAWEIRLPRRALHHEDVYRLKIKWAWGEGDRIPAYTRRVVQDWQTGIFNAQVWKPDKPYAWKHTDFIPEKPILIYETHVGMAQEEPKVGCFNEFREKILPRIKKAGYNTIQVMALPEHPYYGSFGYQVSSFYAPSSRFGTPEELKELIDAAHGMGIAVVMDIIHSHAVSNEVEGLSCFDGTPYQYFHDGERGTHPAWGSRCFDYSKPQVLHFLLSNCRYWLDEFHVDGFRFDGVTSMLYQDHGLGKAFTCYDDYYTENTDEDALAYLALANRLIHTLNPNAITVAEDVSGMPGLAMDEKQGGYGFDYRFAMGVPDYWIKLLKDQRDEDWHMGRLWHELTNKRADEKTISYAESHDQALVGDQTLIFRMLEDDMFWYMSLDRESLRVDRGMALHKMIRLITLATAGDGYLNFMGNEFGHPEWIDFPREGNGWSYHYARRQWSLMDAPNLRYGLLGRFDRDMIETAKKSALPSGQAPVILREDEDKKILAFFRHGLVFAFNLHPTESYADCIIPAPAGAYSIILDTDRQAYGGHGRQDRDIQHFTQPGPQKDENYLSLYLPSRTALVLAASK</sequence>
<keyword evidence="5" id="KW-0328">Glycosyltransferase</keyword>
<gene>
    <name evidence="10" type="ORF">SAMN02745216_04493</name>
</gene>
<evidence type="ECO:0000256" key="3">
    <source>
        <dbReference type="ARBA" id="ARBA00009000"/>
    </source>
</evidence>
<dbReference type="PANTHER" id="PTHR43651:SF3">
    <property type="entry name" value="1,4-ALPHA-GLUCAN-BRANCHING ENZYME"/>
    <property type="match status" value="1"/>
</dbReference>
<accession>A0A1M6XAG3</accession>
<dbReference type="InterPro" id="IPR017853">
    <property type="entry name" value="GH"/>
</dbReference>
<dbReference type="CDD" id="cd11321">
    <property type="entry name" value="AmyAc_bac_euk_BE"/>
    <property type="match status" value="1"/>
</dbReference>
<dbReference type="Gene3D" id="3.20.20.80">
    <property type="entry name" value="Glycosidases"/>
    <property type="match status" value="1"/>
</dbReference>
<dbReference type="GO" id="GO:0003844">
    <property type="term" value="F:1,4-alpha-glucan branching enzyme activity"/>
    <property type="evidence" value="ECO:0007669"/>
    <property type="project" value="UniProtKB-EC"/>
</dbReference>